<protein>
    <submittedName>
        <fullName evidence="3">CHSTF-like protein</fullName>
    </submittedName>
</protein>
<evidence type="ECO:0000259" key="2">
    <source>
        <dbReference type="Pfam" id="PF00685"/>
    </source>
</evidence>
<dbReference type="InterPro" id="IPR027417">
    <property type="entry name" value="P-loop_NTPase"/>
</dbReference>
<dbReference type="EMBL" id="CP111023">
    <property type="protein sequence ID" value="WAR20715.1"/>
    <property type="molecule type" value="Genomic_DNA"/>
</dbReference>
<proteinExistence type="predicted"/>
<dbReference type="Pfam" id="PF00685">
    <property type="entry name" value="Sulfotransfer_1"/>
    <property type="match status" value="1"/>
</dbReference>
<dbReference type="Gene3D" id="3.40.50.300">
    <property type="entry name" value="P-loop containing nucleotide triphosphate hydrolases"/>
    <property type="match status" value="1"/>
</dbReference>
<dbReference type="PANTHER" id="PTHR15723:SF0">
    <property type="entry name" value="CARBOHYDRATE SULFOTRANSFERASE 15"/>
    <property type="match status" value="1"/>
</dbReference>
<dbReference type="Proteomes" id="UP001164746">
    <property type="component" value="Chromosome 12"/>
</dbReference>
<sequence length="521" mass="60781">MTYGSVLKWRFPFQERIEIRTPGARVLFLSVFVAAFVIFGILFSYNNINDVSDVTSIVLIQNKINSEHTGSQRVLKTLSRLQAETNVADDNNEFYKHVTTGVDNEAAIDEEDEEAESLDWGQEEVDMDLKSSGDGSGFGLSANESGDADVSAVIDWNDPRLDLLHMDRPEFSPRFKNPCWFEPLRTPDPYENNTFATFSPSAKRTLERLGEQWEEQYYLNDVKPTRLRCLPHFIIIGQPKCGSTDLFWKVAKHPDIVTPPIKELHWWSRSRQGRRFQYRKLIPLEDYVDMFDEAGSLILDRANNASLQGAMEPLDQIWPRYPENKGLAEPRYLIPHYIQHFIPDVKLILIVRDPVERMYSDYLYFHSKNKSADDFHEAASKAVSLYSSCVHTYGTRRCAYNNTLANQVRVRLRVGMYSVYMQDWLKLFPRQQFYIMRLEDYTKDPVYHVKQIYKFLSIRPIPRDKEKLISSSPKSNIRKPEDQELGAMHNKTRQLLADFYSTYNKDLAALIEDRRYLWLDS</sequence>
<dbReference type="PANTHER" id="PTHR15723">
    <property type="entry name" value="CARBOHYDRATE SULFOTRANSFERASE 15"/>
    <property type="match status" value="1"/>
</dbReference>
<dbReference type="InterPro" id="IPR052654">
    <property type="entry name" value="CS_Sulfotransferase"/>
</dbReference>
<keyword evidence="1" id="KW-0472">Membrane</keyword>
<evidence type="ECO:0000313" key="3">
    <source>
        <dbReference type="EMBL" id="WAR20715.1"/>
    </source>
</evidence>
<evidence type="ECO:0000256" key="1">
    <source>
        <dbReference type="SAM" id="Phobius"/>
    </source>
</evidence>
<name>A0ABY7FF59_MYAAR</name>
<organism evidence="3 4">
    <name type="scientific">Mya arenaria</name>
    <name type="common">Soft-shell clam</name>
    <dbReference type="NCBI Taxonomy" id="6604"/>
    <lineage>
        <taxon>Eukaryota</taxon>
        <taxon>Metazoa</taxon>
        <taxon>Spiralia</taxon>
        <taxon>Lophotrochozoa</taxon>
        <taxon>Mollusca</taxon>
        <taxon>Bivalvia</taxon>
        <taxon>Autobranchia</taxon>
        <taxon>Heteroconchia</taxon>
        <taxon>Euheterodonta</taxon>
        <taxon>Imparidentia</taxon>
        <taxon>Neoheterodontei</taxon>
        <taxon>Myida</taxon>
        <taxon>Myoidea</taxon>
        <taxon>Myidae</taxon>
        <taxon>Mya</taxon>
    </lineage>
</organism>
<keyword evidence="4" id="KW-1185">Reference proteome</keyword>
<reference evidence="3" key="1">
    <citation type="submission" date="2022-11" db="EMBL/GenBank/DDBJ databases">
        <title>Centuries of genome instability and evolution in soft-shell clam transmissible cancer (bioRxiv).</title>
        <authorList>
            <person name="Hart S.F.M."/>
            <person name="Yonemitsu M.A."/>
            <person name="Giersch R.M."/>
            <person name="Beal B.F."/>
            <person name="Arriagada G."/>
            <person name="Davis B.W."/>
            <person name="Ostrander E.A."/>
            <person name="Goff S.P."/>
            <person name="Metzger M.J."/>
        </authorList>
    </citation>
    <scope>NUCLEOTIDE SEQUENCE</scope>
    <source>
        <strain evidence="3">MELC-2E11</strain>
        <tissue evidence="3">Siphon/mantle</tissue>
    </source>
</reference>
<feature type="transmembrane region" description="Helical" evidence="1">
    <location>
        <begin position="26"/>
        <end position="45"/>
    </location>
</feature>
<dbReference type="InterPro" id="IPR000863">
    <property type="entry name" value="Sulfotransferase_dom"/>
</dbReference>
<accession>A0ABY7FF59</accession>
<gene>
    <name evidence="3" type="ORF">MAR_014689</name>
</gene>
<evidence type="ECO:0000313" key="4">
    <source>
        <dbReference type="Proteomes" id="UP001164746"/>
    </source>
</evidence>
<keyword evidence="1" id="KW-0812">Transmembrane</keyword>
<feature type="domain" description="Sulfotransferase" evidence="2">
    <location>
        <begin position="231"/>
        <end position="477"/>
    </location>
</feature>
<dbReference type="SUPFAM" id="SSF52540">
    <property type="entry name" value="P-loop containing nucleoside triphosphate hydrolases"/>
    <property type="match status" value="1"/>
</dbReference>
<keyword evidence="1" id="KW-1133">Transmembrane helix</keyword>